<keyword evidence="3 4" id="KW-0040">ANK repeat</keyword>
<dbReference type="InterPro" id="IPR002110">
    <property type="entry name" value="Ankyrin_rpt"/>
</dbReference>
<dbReference type="PROSITE" id="PS50297">
    <property type="entry name" value="ANK_REP_REGION"/>
    <property type="match status" value="1"/>
</dbReference>
<dbReference type="EC" id="2.3.1.225" evidence="1"/>
<evidence type="ECO:0000256" key="3">
    <source>
        <dbReference type="ARBA" id="ARBA00023043"/>
    </source>
</evidence>
<dbReference type="PANTHER" id="PTHR24161:SF85">
    <property type="entry name" value="PALMITOYLTRANSFERASE HIP14"/>
    <property type="match status" value="1"/>
</dbReference>
<dbReference type="AlphaFoldDB" id="A0A163J6I9"/>
<evidence type="ECO:0000313" key="6">
    <source>
        <dbReference type="Proteomes" id="UP000078561"/>
    </source>
</evidence>
<feature type="repeat" description="ANK" evidence="4">
    <location>
        <begin position="133"/>
        <end position="153"/>
    </location>
</feature>
<evidence type="ECO:0000256" key="2">
    <source>
        <dbReference type="ARBA" id="ARBA00022737"/>
    </source>
</evidence>
<evidence type="ECO:0000256" key="1">
    <source>
        <dbReference type="ARBA" id="ARBA00012210"/>
    </source>
</evidence>
<evidence type="ECO:0000256" key="4">
    <source>
        <dbReference type="PROSITE-ProRule" id="PRU00023"/>
    </source>
</evidence>
<dbReference type="STRING" id="4829.A0A163J6I9"/>
<dbReference type="SUPFAM" id="SSF48403">
    <property type="entry name" value="Ankyrin repeat"/>
    <property type="match status" value="1"/>
</dbReference>
<dbReference type="EMBL" id="LT551811">
    <property type="protein sequence ID" value="SAL97472.1"/>
    <property type="molecule type" value="Genomic_DNA"/>
</dbReference>
<dbReference type="SMART" id="SM00248">
    <property type="entry name" value="ANK"/>
    <property type="match status" value="6"/>
</dbReference>
<dbReference type="Pfam" id="PF12796">
    <property type="entry name" value="Ank_2"/>
    <property type="match status" value="2"/>
</dbReference>
<evidence type="ECO:0000313" key="5">
    <source>
        <dbReference type="EMBL" id="SAL97472.1"/>
    </source>
</evidence>
<dbReference type="OMA" id="TRCQYEP"/>
<dbReference type="PROSITE" id="PS50088">
    <property type="entry name" value="ANK_REPEAT"/>
    <property type="match status" value="1"/>
</dbReference>
<dbReference type="GO" id="GO:0019706">
    <property type="term" value="F:protein-cysteine S-palmitoyltransferase activity"/>
    <property type="evidence" value="ECO:0007669"/>
    <property type="project" value="UniProtKB-EC"/>
</dbReference>
<dbReference type="PANTHER" id="PTHR24161">
    <property type="entry name" value="ANK_REP_REGION DOMAIN-CONTAINING PROTEIN-RELATED"/>
    <property type="match status" value="1"/>
</dbReference>
<dbReference type="OrthoDB" id="539213at2759"/>
<reference evidence="5" key="1">
    <citation type="submission" date="2016-04" db="EMBL/GenBank/DDBJ databases">
        <authorList>
            <person name="Evans L.H."/>
            <person name="Alamgir A."/>
            <person name="Owens N."/>
            <person name="Weber N.D."/>
            <person name="Virtaneva K."/>
            <person name="Barbian K."/>
            <person name="Babar A."/>
            <person name="Rosenke K."/>
        </authorList>
    </citation>
    <scope>NUCLEOTIDE SEQUENCE [LARGE SCALE GENOMIC DNA]</scope>
    <source>
        <strain evidence="5">CBS 101.48</strain>
    </source>
</reference>
<dbReference type="Gene3D" id="1.25.40.20">
    <property type="entry name" value="Ankyrin repeat-containing domain"/>
    <property type="match status" value="2"/>
</dbReference>
<name>A0A163J6I9_ABSGL</name>
<dbReference type="InterPro" id="IPR036770">
    <property type="entry name" value="Ankyrin_rpt-contain_sf"/>
</dbReference>
<proteinExistence type="predicted"/>
<gene>
    <name evidence="5" type="primary">ABSGL_02969.1 scaffold 4097</name>
</gene>
<sequence>MHRVLKLGTDDTDGIRLLFETTAPTTSELNATDDHGDTLVHFAARAHALPLLHLLHHYKANMEAVNEHGRQALHEAIDDLPCVRYLLETCHVDSNAMKRGDWTPVMTAALKGDLATVQCLVEHGALLHLTTKDGRTPLHMAVQEGHSSVATFVASQYPDSMFMATKSGRLPLQMAAALTLDHQATGDHLVRTLLSIADTKADRAISHSDRSGRTVLEDAVVANQLDLVEWLIQTYRAADPTRQDALGRNVWHHAAMVGHVAMLLKLGQWSILRPLLNAVDTWDSWTPLMFAAKNGHLECVRCLLDDLLVDPTKRDKLGRTAKDLGTKRTNTAHPYLPSLSSIDSVAMEP</sequence>
<keyword evidence="2" id="KW-0677">Repeat</keyword>
<accession>A0A163J6I9</accession>
<dbReference type="Proteomes" id="UP000078561">
    <property type="component" value="Unassembled WGS sequence"/>
</dbReference>
<protein>
    <recommendedName>
        <fullName evidence="1">protein S-acyltransferase</fullName>
        <ecNumber evidence="1">2.3.1.225</ecNumber>
    </recommendedName>
</protein>
<dbReference type="InParanoid" id="A0A163J6I9"/>
<organism evidence="5">
    <name type="scientific">Absidia glauca</name>
    <name type="common">Pin mould</name>
    <dbReference type="NCBI Taxonomy" id="4829"/>
    <lineage>
        <taxon>Eukaryota</taxon>
        <taxon>Fungi</taxon>
        <taxon>Fungi incertae sedis</taxon>
        <taxon>Mucoromycota</taxon>
        <taxon>Mucoromycotina</taxon>
        <taxon>Mucoromycetes</taxon>
        <taxon>Mucorales</taxon>
        <taxon>Cunninghamellaceae</taxon>
        <taxon>Absidia</taxon>
    </lineage>
</organism>
<keyword evidence="6" id="KW-1185">Reference proteome</keyword>